<protein>
    <submittedName>
        <fullName evidence="1">Uncharacterized protein</fullName>
    </submittedName>
</protein>
<gene>
    <name evidence="1" type="ORF">CPAL_02830</name>
</gene>
<dbReference type="RefSeq" id="WP_165815327.1">
    <property type="nucleotide sequence ID" value="NZ_PVXN01000005.1"/>
</dbReference>
<name>A0A2T0AZG6_9CLOT</name>
<proteinExistence type="predicted"/>
<dbReference type="AlphaFoldDB" id="A0A2T0AZG6"/>
<reference evidence="1 2" key="1">
    <citation type="submission" date="2018-03" db="EMBL/GenBank/DDBJ databases">
        <title>Genome sequence of Clostridium thermopalmarium DSM 5974.</title>
        <authorList>
            <person name="Poehlein A."/>
            <person name="Daniel R."/>
        </authorList>
    </citation>
    <scope>NUCLEOTIDE SEQUENCE [LARGE SCALE GENOMIC DNA]</scope>
    <source>
        <strain evidence="1 2">DSM 5974</strain>
    </source>
</reference>
<organism evidence="1 2">
    <name type="scientific">Clostridium thermopalmarium DSM 5974</name>
    <dbReference type="NCBI Taxonomy" id="1121340"/>
    <lineage>
        <taxon>Bacteria</taxon>
        <taxon>Bacillati</taxon>
        <taxon>Bacillota</taxon>
        <taxon>Clostridia</taxon>
        <taxon>Eubacteriales</taxon>
        <taxon>Clostridiaceae</taxon>
        <taxon>Clostridium</taxon>
    </lineage>
</organism>
<sequence length="55" mass="6437">MSNIRINESEVYNFGMLIIKNTRSEIIDILNKVLEEETDSYSVTLIREILSFIND</sequence>
<comment type="caution">
    <text evidence="1">The sequence shown here is derived from an EMBL/GenBank/DDBJ whole genome shotgun (WGS) entry which is preliminary data.</text>
</comment>
<dbReference type="EMBL" id="PVXN01000005">
    <property type="protein sequence ID" value="PRR76612.1"/>
    <property type="molecule type" value="Genomic_DNA"/>
</dbReference>
<evidence type="ECO:0000313" key="1">
    <source>
        <dbReference type="EMBL" id="PRR76612.1"/>
    </source>
</evidence>
<evidence type="ECO:0000313" key="2">
    <source>
        <dbReference type="Proteomes" id="UP000239614"/>
    </source>
</evidence>
<accession>A0A2T0AZG6</accession>
<dbReference type="Proteomes" id="UP000239614">
    <property type="component" value="Unassembled WGS sequence"/>
</dbReference>
<keyword evidence="2" id="KW-1185">Reference proteome</keyword>